<dbReference type="Proteomes" id="UP000037460">
    <property type="component" value="Unassembled WGS sequence"/>
</dbReference>
<evidence type="ECO:0000256" key="1">
    <source>
        <dbReference type="SAM" id="MobiDB-lite"/>
    </source>
</evidence>
<accession>A0A0M0JWQ8</accession>
<keyword evidence="3" id="KW-1185">Reference proteome</keyword>
<sequence length="76" mass="8349">MMARSVEANKVMMGDAVVERAEAMMGVAVVERAEAVLVVVDQAEAVHERARPRNNQLPMPSSNHFSPRHYQAVSST</sequence>
<name>A0A0M0JWQ8_9EUKA</name>
<evidence type="ECO:0000313" key="3">
    <source>
        <dbReference type="Proteomes" id="UP000037460"/>
    </source>
</evidence>
<feature type="compositionally biased region" description="Polar residues" evidence="1">
    <location>
        <begin position="53"/>
        <end position="65"/>
    </location>
</feature>
<organism evidence="2 3">
    <name type="scientific">Chrysochromulina tobinii</name>
    <dbReference type="NCBI Taxonomy" id="1460289"/>
    <lineage>
        <taxon>Eukaryota</taxon>
        <taxon>Haptista</taxon>
        <taxon>Haptophyta</taxon>
        <taxon>Prymnesiophyceae</taxon>
        <taxon>Prymnesiales</taxon>
        <taxon>Chrysochromulinaceae</taxon>
        <taxon>Chrysochromulina</taxon>
    </lineage>
</organism>
<gene>
    <name evidence="2" type="ORF">Ctob_016436</name>
</gene>
<reference evidence="3" key="1">
    <citation type="journal article" date="2015" name="PLoS Genet.">
        <title>Genome Sequence and Transcriptome Analyses of Chrysochromulina tobin: Metabolic Tools for Enhanced Algal Fitness in the Prominent Order Prymnesiales (Haptophyceae).</title>
        <authorList>
            <person name="Hovde B.T."/>
            <person name="Deodato C.R."/>
            <person name="Hunsperger H.M."/>
            <person name="Ryken S.A."/>
            <person name="Yost W."/>
            <person name="Jha R.K."/>
            <person name="Patterson J."/>
            <person name="Monnat R.J. Jr."/>
            <person name="Barlow S.B."/>
            <person name="Starkenburg S.R."/>
            <person name="Cattolico R.A."/>
        </authorList>
    </citation>
    <scope>NUCLEOTIDE SEQUENCE</scope>
    <source>
        <strain evidence="3">CCMP291</strain>
    </source>
</reference>
<evidence type="ECO:0000313" key="2">
    <source>
        <dbReference type="EMBL" id="KOO30965.1"/>
    </source>
</evidence>
<feature type="region of interest" description="Disordered" evidence="1">
    <location>
        <begin position="48"/>
        <end position="76"/>
    </location>
</feature>
<comment type="caution">
    <text evidence="2">The sequence shown here is derived from an EMBL/GenBank/DDBJ whole genome shotgun (WGS) entry which is preliminary data.</text>
</comment>
<proteinExistence type="predicted"/>
<protein>
    <submittedName>
        <fullName evidence="2">Uncharacterized protein</fullName>
    </submittedName>
</protein>
<dbReference type="EMBL" id="JWZX01002113">
    <property type="protein sequence ID" value="KOO30965.1"/>
    <property type="molecule type" value="Genomic_DNA"/>
</dbReference>
<dbReference type="AlphaFoldDB" id="A0A0M0JWQ8"/>